<reference evidence="1 2" key="1">
    <citation type="journal article" date="2010" name="J. Bacteriol.">
        <title>Complete genome sequence analysis of Leuconostoc kimchii IMSNU 11154.</title>
        <authorList>
            <person name="Oh H.M."/>
            <person name="Cho Y.J."/>
            <person name="Kim B.K."/>
            <person name="Roe J.H."/>
            <person name="Kang S.O."/>
            <person name="Nahm B.H."/>
            <person name="Jeong G."/>
            <person name="Han H.U."/>
            <person name="Chun J."/>
        </authorList>
    </citation>
    <scope>NUCLEOTIDE SEQUENCE [LARGE SCALE GENOMIC DNA]</scope>
    <source>
        <strain evidence="2">IMSNU 11154 / KCTC 2386 / IH25</strain>
    </source>
</reference>
<protein>
    <submittedName>
        <fullName evidence="1">Uncharacterized protein</fullName>
    </submittedName>
</protein>
<evidence type="ECO:0000313" key="2">
    <source>
        <dbReference type="Proteomes" id="UP000002362"/>
    </source>
</evidence>
<dbReference type="STRING" id="762051.LKI_02075"/>
<proteinExistence type="predicted"/>
<dbReference type="HOGENOM" id="CLU_217246_0_0_9"/>
<dbReference type="EMBL" id="CP001758">
    <property type="protein sequence ID" value="ADG39958.1"/>
    <property type="molecule type" value="Genomic_DNA"/>
</dbReference>
<organism evidence="1 2">
    <name type="scientific">Leuconostoc kimchii (strain IMSNU 11154 / KCTC 2386 / IH25)</name>
    <dbReference type="NCBI Taxonomy" id="762051"/>
    <lineage>
        <taxon>Bacteria</taxon>
        <taxon>Bacillati</taxon>
        <taxon>Bacillota</taxon>
        <taxon>Bacilli</taxon>
        <taxon>Lactobacillales</taxon>
        <taxon>Lactobacillaceae</taxon>
        <taxon>Leuconostoc</taxon>
    </lineage>
</organism>
<sequence>MAKIVNREEQLVNSLDDLISLPNDDASAEARASALGRNTDEKSNLK</sequence>
<dbReference type="PATRIC" id="fig|762051.18.peg.419"/>
<dbReference type="KEGG" id="lki:LKI_02075"/>
<dbReference type="eggNOG" id="ENOG50308IT">
    <property type="taxonomic scope" value="Bacteria"/>
</dbReference>
<dbReference type="Proteomes" id="UP000002362">
    <property type="component" value="Chromosome"/>
</dbReference>
<evidence type="ECO:0000313" key="1">
    <source>
        <dbReference type="EMBL" id="ADG39958.1"/>
    </source>
</evidence>
<name>D5T109_LEUKI</name>
<dbReference type="RefSeq" id="WP_013102557.1">
    <property type="nucleotide sequence ID" value="NC_014136.1"/>
</dbReference>
<dbReference type="AlphaFoldDB" id="D5T109"/>
<gene>
    <name evidence="1" type="ordered locus">LKI_02075</name>
</gene>
<accession>D5T109</accession>